<dbReference type="OrthoDB" id="9800872at2"/>
<evidence type="ECO:0000259" key="1">
    <source>
        <dbReference type="PROSITE" id="PS50206"/>
    </source>
</evidence>
<proteinExistence type="predicted"/>
<dbReference type="PANTHER" id="PTHR43031">
    <property type="entry name" value="FAD-DEPENDENT OXIDOREDUCTASE"/>
    <property type="match status" value="1"/>
</dbReference>
<feature type="domain" description="Rhodanese" evidence="1">
    <location>
        <begin position="19"/>
        <end position="102"/>
    </location>
</feature>
<sequence length="102" mass="11543">MKKSIPTISPQEVERQLQKGEKLNIIDVREDSEVTEGKIPEAKHVALGTLPDQLHELDSHNEYIMVCRSGVRSERACEFLLEHGFKVKNMVGGMLAWKGKTQ</sequence>
<dbReference type="RefSeq" id="WP_113659207.1">
    <property type="nucleotide sequence ID" value="NZ_KZ845667.1"/>
</dbReference>
<dbReference type="InterPro" id="IPR050229">
    <property type="entry name" value="GlpE_sulfurtransferase"/>
</dbReference>
<dbReference type="InterPro" id="IPR001763">
    <property type="entry name" value="Rhodanese-like_dom"/>
</dbReference>
<comment type="caution">
    <text evidence="2">The sequence shown here is derived from an EMBL/GenBank/DDBJ whole genome shotgun (WGS) entry which is preliminary data.</text>
</comment>
<reference evidence="2 3" key="1">
    <citation type="submission" date="2018-06" db="EMBL/GenBank/DDBJ databases">
        <title>Thermoflavimicrobium daqus sp. nov., a thermophilic microbe isolated from Moutai-flavour Daqu.</title>
        <authorList>
            <person name="Wang X."/>
            <person name="Zhou H."/>
        </authorList>
    </citation>
    <scope>NUCLEOTIDE SEQUENCE [LARGE SCALE GENOMIC DNA]</scope>
    <source>
        <strain evidence="2 3">FBKL4.011</strain>
    </source>
</reference>
<dbReference type="CDD" id="cd00158">
    <property type="entry name" value="RHOD"/>
    <property type="match status" value="1"/>
</dbReference>
<dbReference type="Gene3D" id="3.40.250.10">
    <property type="entry name" value="Rhodanese-like domain"/>
    <property type="match status" value="1"/>
</dbReference>
<dbReference type="InterPro" id="IPR036873">
    <property type="entry name" value="Rhodanese-like_dom_sf"/>
</dbReference>
<dbReference type="Proteomes" id="UP000251213">
    <property type="component" value="Unassembled WGS sequence"/>
</dbReference>
<reference evidence="2 3" key="2">
    <citation type="submission" date="2018-06" db="EMBL/GenBank/DDBJ databases">
        <authorList>
            <person name="Zhirakovskaya E."/>
        </authorList>
    </citation>
    <scope>NUCLEOTIDE SEQUENCE [LARGE SCALE GENOMIC DNA]</scope>
    <source>
        <strain evidence="2 3">FBKL4.011</strain>
    </source>
</reference>
<accession>A0A364K4B0</accession>
<dbReference type="SUPFAM" id="SSF52821">
    <property type="entry name" value="Rhodanese/Cell cycle control phosphatase"/>
    <property type="match status" value="1"/>
</dbReference>
<evidence type="ECO:0000313" key="2">
    <source>
        <dbReference type="EMBL" id="RAL24214.1"/>
    </source>
</evidence>
<dbReference type="EMBL" id="QJKK01000005">
    <property type="protein sequence ID" value="RAL24214.1"/>
    <property type="molecule type" value="Genomic_DNA"/>
</dbReference>
<dbReference type="PANTHER" id="PTHR43031:SF17">
    <property type="entry name" value="SULFURTRANSFERASE YTWF-RELATED"/>
    <property type="match status" value="1"/>
</dbReference>
<gene>
    <name evidence="2" type="ORF">DL897_11075</name>
</gene>
<dbReference type="AlphaFoldDB" id="A0A364K4B0"/>
<dbReference type="Pfam" id="PF00581">
    <property type="entry name" value="Rhodanese"/>
    <property type="match status" value="1"/>
</dbReference>
<dbReference type="SMART" id="SM00450">
    <property type="entry name" value="RHOD"/>
    <property type="match status" value="1"/>
</dbReference>
<dbReference type="PROSITE" id="PS50206">
    <property type="entry name" value="RHODANESE_3"/>
    <property type="match status" value="1"/>
</dbReference>
<name>A0A364K4B0_9BACL</name>
<keyword evidence="3" id="KW-1185">Reference proteome</keyword>
<evidence type="ECO:0000313" key="3">
    <source>
        <dbReference type="Proteomes" id="UP000251213"/>
    </source>
</evidence>
<protein>
    <submittedName>
        <fullName evidence="2">Rhodanese-like domain-containing protein</fullName>
    </submittedName>
</protein>
<organism evidence="2 3">
    <name type="scientific">Thermoflavimicrobium daqui</name>
    <dbReference type="NCBI Taxonomy" id="2137476"/>
    <lineage>
        <taxon>Bacteria</taxon>
        <taxon>Bacillati</taxon>
        <taxon>Bacillota</taxon>
        <taxon>Bacilli</taxon>
        <taxon>Bacillales</taxon>
        <taxon>Thermoactinomycetaceae</taxon>
        <taxon>Thermoflavimicrobium</taxon>
    </lineage>
</organism>